<dbReference type="Proteomes" id="UP000225548">
    <property type="component" value="Unassembled WGS sequence"/>
</dbReference>
<dbReference type="AlphaFoldDB" id="A0A2A9E4Y9"/>
<sequence>MVLLLLVLGAASLASAAPVWLRSSGATALAERVDVTVTGTSAAPGVSAAALVVIAAALALGLVGRVGRWFALAVVWLAGLVAGGSALAVIRSPADAARTAVAEATGIVAPPDTVDVTIFPYLTMVLALALLAAVVREVVAPVDWSRQARRFDSPQKQAGPPDDEQEAWDALTRGTDPT</sequence>
<evidence type="ECO:0000256" key="3">
    <source>
        <dbReference type="SAM" id="SignalP"/>
    </source>
</evidence>
<evidence type="ECO:0000313" key="5">
    <source>
        <dbReference type="Proteomes" id="UP000225548"/>
    </source>
</evidence>
<dbReference type="InterPro" id="IPR019051">
    <property type="entry name" value="Trp_biosyn_TM_oprn/chp"/>
</dbReference>
<accession>A0A2A9E4Y9</accession>
<feature type="transmembrane region" description="Helical" evidence="2">
    <location>
        <begin position="40"/>
        <end position="62"/>
    </location>
</feature>
<feature type="signal peptide" evidence="3">
    <location>
        <begin position="1"/>
        <end position="16"/>
    </location>
</feature>
<keyword evidence="2" id="KW-0472">Membrane</keyword>
<keyword evidence="3" id="KW-0732">Signal</keyword>
<keyword evidence="2 4" id="KW-0812">Transmembrane</keyword>
<name>A0A2A9E4Y9_9MICO</name>
<reference evidence="4 5" key="1">
    <citation type="submission" date="2017-10" db="EMBL/GenBank/DDBJ databases">
        <title>Sequencing the genomes of 1000 actinobacteria strains.</title>
        <authorList>
            <person name="Klenk H.-P."/>
        </authorList>
    </citation>
    <scope>NUCLEOTIDE SEQUENCE [LARGE SCALE GENOMIC DNA]</scope>
    <source>
        <strain evidence="4 5">DSM 18966</strain>
    </source>
</reference>
<evidence type="ECO:0000313" key="4">
    <source>
        <dbReference type="EMBL" id="PFG33302.1"/>
    </source>
</evidence>
<dbReference type="EMBL" id="PDJG01000001">
    <property type="protein sequence ID" value="PFG33302.1"/>
    <property type="molecule type" value="Genomic_DNA"/>
</dbReference>
<gene>
    <name evidence="4" type="ORF">ATL42_1171</name>
</gene>
<evidence type="ECO:0000256" key="2">
    <source>
        <dbReference type="SAM" id="Phobius"/>
    </source>
</evidence>
<proteinExistence type="predicted"/>
<organism evidence="4 5">
    <name type="scientific">Sanguibacter antarcticus</name>
    <dbReference type="NCBI Taxonomy" id="372484"/>
    <lineage>
        <taxon>Bacteria</taxon>
        <taxon>Bacillati</taxon>
        <taxon>Actinomycetota</taxon>
        <taxon>Actinomycetes</taxon>
        <taxon>Micrococcales</taxon>
        <taxon>Sanguibacteraceae</taxon>
        <taxon>Sanguibacter</taxon>
    </lineage>
</organism>
<dbReference type="Pfam" id="PF09534">
    <property type="entry name" value="Trp_oprn_chp"/>
    <property type="match status" value="1"/>
</dbReference>
<protein>
    <submittedName>
        <fullName evidence="4">Tryptophan-associated transmembrane protein</fullName>
    </submittedName>
</protein>
<keyword evidence="2" id="KW-1133">Transmembrane helix</keyword>
<feature type="chain" id="PRO_5012450879" evidence="3">
    <location>
        <begin position="17"/>
        <end position="178"/>
    </location>
</feature>
<feature type="region of interest" description="Disordered" evidence="1">
    <location>
        <begin position="150"/>
        <end position="178"/>
    </location>
</feature>
<keyword evidence="5" id="KW-1185">Reference proteome</keyword>
<feature type="transmembrane region" description="Helical" evidence="2">
    <location>
        <begin position="69"/>
        <end position="90"/>
    </location>
</feature>
<feature type="transmembrane region" description="Helical" evidence="2">
    <location>
        <begin position="118"/>
        <end position="139"/>
    </location>
</feature>
<evidence type="ECO:0000256" key="1">
    <source>
        <dbReference type="SAM" id="MobiDB-lite"/>
    </source>
</evidence>
<comment type="caution">
    <text evidence="4">The sequence shown here is derived from an EMBL/GenBank/DDBJ whole genome shotgun (WGS) entry which is preliminary data.</text>
</comment>